<evidence type="ECO:0000313" key="1">
    <source>
        <dbReference type="EMBL" id="GAI13208.1"/>
    </source>
</evidence>
<organism evidence="1">
    <name type="scientific">marine sediment metagenome</name>
    <dbReference type="NCBI Taxonomy" id="412755"/>
    <lineage>
        <taxon>unclassified sequences</taxon>
        <taxon>metagenomes</taxon>
        <taxon>ecological metagenomes</taxon>
    </lineage>
</organism>
<sequence>IFVEYNNKVFIIERYNLTMGSYNPERLSRSKNAKGIYVATILMKPKKVLRSHVGDETHHVIALAR</sequence>
<dbReference type="AlphaFoldDB" id="X1L2L4"/>
<feature type="non-terminal residue" evidence="1">
    <location>
        <position position="1"/>
    </location>
</feature>
<dbReference type="EMBL" id="BARV01010510">
    <property type="protein sequence ID" value="GAI13208.1"/>
    <property type="molecule type" value="Genomic_DNA"/>
</dbReference>
<gene>
    <name evidence="1" type="ORF">S06H3_20319</name>
</gene>
<reference evidence="1" key="1">
    <citation type="journal article" date="2014" name="Front. Microbiol.">
        <title>High frequency of phylogenetically diverse reductive dehalogenase-homologous genes in deep subseafloor sedimentary metagenomes.</title>
        <authorList>
            <person name="Kawai M."/>
            <person name="Futagami T."/>
            <person name="Toyoda A."/>
            <person name="Takaki Y."/>
            <person name="Nishi S."/>
            <person name="Hori S."/>
            <person name="Arai W."/>
            <person name="Tsubouchi T."/>
            <person name="Morono Y."/>
            <person name="Uchiyama I."/>
            <person name="Ito T."/>
            <person name="Fujiyama A."/>
            <person name="Inagaki F."/>
            <person name="Takami H."/>
        </authorList>
    </citation>
    <scope>NUCLEOTIDE SEQUENCE</scope>
    <source>
        <strain evidence="1">Expedition CK06-06</strain>
    </source>
</reference>
<proteinExistence type="predicted"/>
<accession>X1L2L4</accession>
<protein>
    <submittedName>
        <fullName evidence="1">Uncharacterized protein</fullName>
    </submittedName>
</protein>
<name>X1L2L4_9ZZZZ</name>
<comment type="caution">
    <text evidence="1">The sequence shown here is derived from an EMBL/GenBank/DDBJ whole genome shotgun (WGS) entry which is preliminary data.</text>
</comment>